<feature type="transmembrane region" description="Helical" evidence="4">
    <location>
        <begin position="51"/>
        <end position="73"/>
    </location>
</feature>
<dbReference type="AlphaFoldDB" id="A0A1X0CS36"/>
<accession>A0A1X0CS36</accession>
<proteinExistence type="predicted"/>
<evidence type="ECO:0000313" key="6">
    <source>
        <dbReference type="Proteomes" id="UP000192801"/>
    </source>
</evidence>
<dbReference type="Proteomes" id="UP000192801">
    <property type="component" value="Unassembled WGS sequence"/>
</dbReference>
<comment type="subcellular location">
    <subcellularLocation>
        <location evidence="1">Membrane</location>
    </subcellularLocation>
</comment>
<dbReference type="STRING" id="444597.BST26_20625"/>
<keyword evidence="2 4" id="KW-0472">Membrane</keyword>
<evidence type="ECO:0000256" key="1">
    <source>
        <dbReference type="ARBA" id="ARBA00004370"/>
    </source>
</evidence>
<keyword evidence="4" id="KW-0812">Transmembrane</keyword>
<gene>
    <name evidence="5" type="ORF">BST26_20625</name>
</gene>
<dbReference type="PANTHER" id="PTHR37042:SF4">
    <property type="entry name" value="OUTER MEMBRANE PROTEIN RV1973"/>
    <property type="match status" value="1"/>
</dbReference>
<dbReference type="GO" id="GO:0016020">
    <property type="term" value="C:membrane"/>
    <property type="evidence" value="ECO:0007669"/>
    <property type="project" value="UniProtKB-SubCell"/>
</dbReference>
<protein>
    <recommendedName>
        <fullName evidence="7">Mce protein</fullName>
    </recommendedName>
</protein>
<keyword evidence="4" id="KW-1133">Transmembrane helix</keyword>
<reference evidence="5 6" key="1">
    <citation type="submission" date="2016-12" db="EMBL/GenBank/DDBJ databases">
        <title>The new phylogeny of genus Mycobacterium.</title>
        <authorList>
            <person name="Tortoli E."/>
            <person name="Trovato A."/>
            <person name="Cirillo D.M."/>
        </authorList>
    </citation>
    <scope>NUCLEOTIDE SEQUENCE [LARGE SCALE GENOMIC DNA]</scope>
    <source>
        <strain evidence="5 6">DSM 45130</strain>
    </source>
</reference>
<feature type="region of interest" description="Disordered" evidence="3">
    <location>
        <begin position="1"/>
        <end position="20"/>
    </location>
</feature>
<evidence type="ECO:0000256" key="4">
    <source>
        <dbReference type="SAM" id="Phobius"/>
    </source>
</evidence>
<dbReference type="PANTHER" id="PTHR37042">
    <property type="entry name" value="OUTER MEMBRANE PROTEIN RV1973"/>
    <property type="match status" value="1"/>
</dbReference>
<organism evidence="5 6">
    <name type="scientific">Mycolicibacterium insubricum</name>
    <dbReference type="NCBI Taxonomy" id="444597"/>
    <lineage>
        <taxon>Bacteria</taxon>
        <taxon>Bacillati</taxon>
        <taxon>Actinomycetota</taxon>
        <taxon>Actinomycetes</taxon>
        <taxon>Mycobacteriales</taxon>
        <taxon>Mycobacteriaceae</taxon>
        <taxon>Mycolicibacterium</taxon>
    </lineage>
</organism>
<evidence type="ECO:0000256" key="2">
    <source>
        <dbReference type="ARBA" id="ARBA00023136"/>
    </source>
</evidence>
<evidence type="ECO:0000313" key="5">
    <source>
        <dbReference type="EMBL" id="ORA62915.1"/>
    </source>
</evidence>
<evidence type="ECO:0000256" key="3">
    <source>
        <dbReference type="SAM" id="MobiDB-lite"/>
    </source>
</evidence>
<keyword evidence="6" id="KW-1185">Reference proteome</keyword>
<evidence type="ECO:0008006" key="7">
    <source>
        <dbReference type="Google" id="ProtNLM"/>
    </source>
</evidence>
<dbReference type="EMBL" id="MVHS01000086">
    <property type="protein sequence ID" value="ORA62915.1"/>
    <property type="molecule type" value="Genomic_DNA"/>
</dbReference>
<comment type="caution">
    <text evidence="5">The sequence shown here is derived from an EMBL/GenBank/DDBJ whole genome shotgun (WGS) entry which is preliminary data.</text>
</comment>
<name>A0A1X0CS36_9MYCO</name>
<sequence length="205" mass="22245">MVETADADDVADGAAPEGEDDELAELDQLDDLDALESTAPGKVRGRRWLRYTAVIALAVMFFAAVAAAGFFGWQYKQHNEIDNAGRAALASAQDFVVALTTIETGAVDQDVERVIASSTGEFRDTYSQSASQLRQVLIDNKATSKGTVIDSAIKSVSKDRVDVVLFVDQWISNVTSPKPRMDRSRVSVTMTLVDGKWLASNVELK</sequence>